<accession>A0A0E3L8C2</accession>
<dbReference type="Proteomes" id="UP000033111">
    <property type="component" value="Chromosome"/>
</dbReference>
<keyword evidence="1" id="KW-0812">Transmembrane</keyword>
<sequence length="43" mass="4969">MNDKAIFNALGKILVLLAFTMFVPLFVALYYREPLESPGPRRR</sequence>
<dbReference type="HOGENOM" id="CLU_3227872_0_0_2"/>
<keyword evidence="1" id="KW-1133">Transmembrane helix</keyword>
<feature type="transmembrane region" description="Helical" evidence="1">
    <location>
        <begin position="6"/>
        <end position="31"/>
    </location>
</feature>
<evidence type="ECO:0000256" key="1">
    <source>
        <dbReference type="SAM" id="Phobius"/>
    </source>
</evidence>
<name>A0A0E3L8C2_9EURY</name>
<proteinExistence type="predicted"/>
<keyword evidence="1" id="KW-0472">Membrane</keyword>
<dbReference type="KEGG" id="msw:MSSIT_1547"/>
<keyword evidence="3" id="KW-1185">Reference proteome</keyword>
<reference evidence="2 3" key="1">
    <citation type="submission" date="2014-07" db="EMBL/GenBank/DDBJ databases">
        <title>Methanogenic archaea and the global carbon cycle.</title>
        <authorList>
            <person name="Henriksen J.R."/>
            <person name="Luke J."/>
            <person name="Reinhart S."/>
            <person name="Benedict M.N."/>
            <person name="Youngblut N.D."/>
            <person name="Metcalf M.E."/>
            <person name="Whitaker R.J."/>
            <person name="Metcalf W.W."/>
        </authorList>
    </citation>
    <scope>NUCLEOTIDE SEQUENCE [LARGE SCALE GENOMIC DNA]</scope>
    <source>
        <strain evidence="2 3">T4/M</strain>
    </source>
</reference>
<evidence type="ECO:0000313" key="3">
    <source>
        <dbReference type="Proteomes" id="UP000033111"/>
    </source>
</evidence>
<evidence type="ECO:0000313" key="2">
    <source>
        <dbReference type="EMBL" id="AKB28266.1"/>
    </source>
</evidence>
<protein>
    <submittedName>
        <fullName evidence="2">Potassium uptake protein TrkH</fullName>
    </submittedName>
</protein>
<dbReference type="GeneID" id="77144980"/>
<organism evidence="2 3">
    <name type="scientific">Methanosarcina siciliae T4/M</name>
    <dbReference type="NCBI Taxonomy" id="1434120"/>
    <lineage>
        <taxon>Archaea</taxon>
        <taxon>Methanobacteriati</taxon>
        <taxon>Methanobacteriota</taxon>
        <taxon>Stenosarchaea group</taxon>
        <taxon>Methanomicrobia</taxon>
        <taxon>Methanosarcinales</taxon>
        <taxon>Methanosarcinaceae</taxon>
        <taxon>Methanosarcina</taxon>
    </lineage>
</organism>
<dbReference type="RefSeq" id="WP_269430815.1">
    <property type="nucleotide sequence ID" value="NZ_CP009506.1"/>
</dbReference>
<dbReference type="EMBL" id="CP009506">
    <property type="protein sequence ID" value="AKB28266.1"/>
    <property type="molecule type" value="Genomic_DNA"/>
</dbReference>
<dbReference type="AlphaFoldDB" id="A0A0E3L8C2"/>
<gene>
    <name evidence="2" type="ORF">MSSIT_1547</name>
</gene>
<dbReference type="PATRIC" id="fig|1434120.4.peg.1986"/>